<evidence type="ECO:0000313" key="4">
    <source>
        <dbReference type="EMBL" id="CAH3124775.1"/>
    </source>
</evidence>
<comment type="cofactor">
    <cofactor evidence="1">
        <name>a divalent metal cation</name>
        <dbReference type="ChEBI" id="CHEBI:60240"/>
    </cofactor>
</comment>
<keyword evidence="5" id="KW-1185">Reference proteome</keyword>
<dbReference type="PANTHER" id="PTHR34615">
    <property type="entry name" value="PX DOMAIN-CONTAINING PROTEIN"/>
    <property type="match status" value="1"/>
</dbReference>
<evidence type="ECO:0000256" key="1">
    <source>
        <dbReference type="ARBA" id="ARBA00001968"/>
    </source>
</evidence>
<accession>A0ABN8NXA1</accession>
<protein>
    <recommendedName>
        <fullName evidence="3">DDE Tnp4 domain-containing protein</fullName>
    </recommendedName>
</protein>
<feature type="domain" description="DDE Tnp4" evidence="3">
    <location>
        <begin position="175"/>
        <end position="332"/>
    </location>
</feature>
<reference evidence="4 5" key="1">
    <citation type="submission" date="2022-05" db="EMBL/GenBank/DDBJ databases">
        <authorList>
            <consortium name="Genoscope - CEA"/>
            <person name="William W."/>
        </authorList>
    </citation>
    <scope>NUCLEOTIDE SEQUENCE [LARGE SCALE GENOMIC DNA]</scope>
</reference>
<sequence>MNKFKTCREILLLSYADNNISDEEFVPLYDCYRSKNPDFGYQSYDVFDLANMNSADCKAEFRVEKADLPRLADALHIPAVFHCKQRSICDGLEGLCVLLRRTSYPCRFSDMIQRFPRPVSVLSLITNEVMDFIYDNHCHLVTEWNRDVLSSVALQQYAETISRKGSPLNNCFGFIDGTVRPISRPGSGQRIVYNGHKRVHGLKFQSIALPNGLIGNIFGPVVGRKHDAGMLADSGLLNDMGNFAFSPAGQPMCVYGDPAYPLRIHLQAPYRQGRLTQQMEDYNKAMSEVRVSVEWLFGDIINSFKFLDYKKNLKIGLSSVGKMYIVCALLRNAITCLYGNQTSDFFDLEPPTLEEYFQ</sequence>
<evidence type="ECO:0000259" key="3">
    <source>
        <dbReference type="Pfam" id="PF13359"/>
    </source>
</evidence>
<comment type="caution">
    <text evidence="4">The sequence shown here is derived from an EMBL/GenBank/DDBJ whole genome shotgun (WGS) entry which is preliminary data.</text>
</comment>
<evidence type="ECO:0000256" key="2">
    <source>
        <dbReference type="ARBA" id="ARBA00022723"/>
    </source>
</evidence>
<proteinExistence type="predicted"/>
<dbReference type="EMBL" id="CALNXK010000040">
    <property type="protein sequence ID" value="CAH3124775.1"/>
    <property type="molecule type" value="Genomic_DNA"/>
</dbReference>
<dbReference type="PANTHER" id="PTHR34615:SF1">
    <property type="entry name" value="PX DOMAIN-CONTAINING PROTEIN"/>
    <property type="match status" value="1"/>
</dbReference>
<keyword evidence="2" id="KW-0479">Metal-binding</keyword>
<dbReference type="Pfam" id="PF13359">
    <property type="entry name" value="DDE_Tnp_4"/>
    <property type="match status" value="1"/>
</dbReference>
<evidence type="ECO:0000313" key="5">
    <source>
        <dbReference type="Proteomes" id="UP001159405"/>
    </source>
</evidence>
<gene>
    <name evidence="4" type="ORF">PLOB_00031379</name>
</gene>
<dbReference type="InterPro" id="IPR027806">
    <property type="entry name" value="HARBI1_dom"/>
</dbReference>
<dbReference type="Proteomes" id="UP001159405">
    <property type="component" value="Unassembled WGS sequence"/>
</dbReference>
<name>A0ABN8NXA1_9CNID</name>
<organism evidence="4 5">
    <name type="scientific">Porites lobata</name>
    <dbReference type="NCBI Taxonomy" id="104759"/>
    <lineage>
        <taxon>Eukaryota</taxon>
        <taxon>Metazoa</taxon>
        <taxon>Cnidaria</taxon>
        <taxon>Anthozoa</taxon>
        <taxon>Hexacorallia</taxon>
        <taxon>Scleractinia</taxon>
        <taxon>Fungiina</taxon>
        <taxon>Poritidae</taxon>
        <taxon>Porites</taxon>
    </lineage>
</organism>